<evidence type="ECO:0000259" key="3">
    <source>
        <dbReference type="PROSITE" id="PS51480"/>
    </source>
</evidence>
<dbReference type="RefSeq" id="WP_369046168.1">
    <property type="nucleotide sequence ID" value="NZ_CP163302.1"/>
</dbReference>
<keyword evidence="2 4" id="KW-0418">Kinase</keyword>
<dbReference type="NCBIfam" id="TIGR02365">
    <property type="entry name" value="dha_L_ycgS"/>
    <property type="match status" value="1"/>
</dbReference>
<dbReference type="AlphaFoldDB" id="A0AB39L5D2"/>
<sequence>MAGPDGRLDGAWAERWLRESARVIAEHREELIDLDRAIGDGDHGENMDRGFKAIVAKLDDESPDSVAAALKMAAMMLMSKVGGAAGPLYGTAYLRASTAVADSDALDGQAVAAMLAAGRDGIVARGKAQSGDKTMVDAWTPAAEAAVTADPADGVAALVAAADAAETGAEATKPLVARKGRASYLGERSAGHLDPGAVSSALILRAAVTAAESGSGAGGPGAGA</sequence>
<dbReference type="FunFam" id="1.25.40.340:FF:000002">
    <property type="entry name" value="Dihydroxyacetone kinase, L subunit"/>
    <property type="match status" value="1"/>
</dbReference>
<keyword evidence="1 4" id="KW-0808">Transferase</keyword>
<evidence type="ECO:0000313" key="4">
    <source>
        <dbReference type="EMBL" id="XDP45692.1"/>
    </source>
</evidence>
<dbReference type="SMART" id="SM01120">
    <property type="entry name" value="Dak2"/>
    <property type="match status" value="1"/>
</dbReference>
<dbReference type="GO" id="GO:0005829">
    <property type="term" value="C:cytosol"/>
    <property type="evidence" value="ECO:0007669"/>
    <property type="project" value="TreeGrafter"/>
</dbReference>
<feature type="domain" description="DhaL" evidence="3">
    <location>
        <begin position="11"/>
        <end position="209"/>
    </location>
</feature>
<evidence type="ECO:0000256" key="2">
    <source>
        <dbReference type="ARBA" id="ARBA00022777"/>
    </source>
</evidence>
<dbReference type="InterPro" id="IPR036117">
    <property type="entry name" value="DhaL_dom_sf"/>
</dbReference>
<dbReference type="InterPro" id="IPR050861">
    <property type="entry name" value="Dihydroxyacetone_Kinase"/>
</dbReference>
<gene>
    <name evidence="4" type="primary">dhaL</name>
    <name evidence="4" type="ORF">AB5L97_01320</name>
</gene>
<dbReference type="EMBL" id="CP163302">
    <property type="protein sequence ID" value="XDP45692.1"/>
    <property type="molecule type" value="Genomic_DNA"/>
</dbReference>
<dbReference type="KEGG" id="spue:AB5L97_01320"/>
<dbReference type="EC" id="2.7.1.121" evidence="4"/>
<accession>A0AB39L5D2</accession>
<dbReference type="GO" id="GO:0047324">
    <property type="term" value="F:phosphoenolpyruvate-glycerone phosphotransferase activity"/>
    <property type="evidence" value="ECO:0007669"/>
    <property type="project" value="UniProtKB-EC"/>
</dbReference>
<dbReference type="InterPro" id="IPR012737">
    <property type="entry name" value="DhaK_L_YcgS"/>
</dbReference>
<dbReference type="Pfam" id="PF02734">
    <property type="entry name" value="Dak2"/>
    <property type="match status" value="1"/>
</dbReference>
<dbReference type="GO" id="GO:0004371">
    <property type="term" value="F:glycerone kinase activity"/>
    <property type="evidence" value="ECO:0007669"/>
    <property type="project" value="InterPro"/>
</dbReference>
<protein>
    <submittedName>
        <fullName evidence="4">Dihydroxyacetone kinase subunit DhaL</fullName>
        <ecNumber evidence="4">2.7.1.121</ecNumber>
    </submittedName>
</protein>
<dbReference type="PROSITE" id="PS51480">
    <property type="entry name" value="DHAL"/>
    <property type="match status" value="1"/>
</dbReference>
<reference evidence="4" key="1">
    <citation type="submission" date="2024-07" db="EMBL/GenBank/DDBJ databases">
        <authorList>
            <person name="fu j."/>
        </authorList>
    </citation>
    <scope>NUCLEOTIDE SEQUENCE</scope>
    <source>
        <strain evidence="4">P10A9</strain>
    </source>
</reference>
<evidence type="ECO:0000256" key="1">
    <source>
        <dbReference type="ARBA" id="ARBA00022679"/>
    </source>
</evidence>
<dbReference type="PANTHER" id="PTHR28629:SF4">
    <property type="entry name" value="TRIOKINASE_FMN CYCLASE"/>
    <property type="match status" value="1"/>
</dbReference>
<dbReference type="GO" id="GO:0019563">
    <property type="term" value="P:glycerol catabolic process"/>
    <property type="evidence" value="ECO:0007669"/>
    <property type="project" value="TreeGrafter"/>
</dbReference>
<organism evidence="4">
    <name type="scientific">Sinomonas puerhi</name>
    <dbReference type="NCBI Taxonomy" id="3238584"/>
    <lineage>
        <taxon>Bacteria</taxon>
        <taxon>Bacillati</taxon>
        <taxon>Actinomycetota</taxon>
        <taxon>Actinomycetes</taxon>
        <taxon>Micrococcales</taxon>
        <taxon>Micrococcaceae</taxon>
        <taxon>Sinomonas</taxon>
    </lineage>
</organism>
<proteinExistence type="predicted"/>
<dbReference type="Gene3D" id="1.25.40.340">
    <property type="match status" value="1"/>
</dbReference>
<dbReference type="SUPFAM" id="SSF101473">
    <property type="entry name" value="DhaL-like"/>
    <property type="match status" value="1"/>
</dbReference>
<name>A0AB39L5D2_9MICC</name>
<dbReference type="InterPro" id="IPR004007">
    <property type="entry name" value="DhaL_dom"/>
</dbReference>
<dbReference type="PANTHER" id="PTHR28629">
    <property type="entry name" value="TRIOKINASE/FMN CYCLASE"/>
    <property type="match status" value="1"/>
</dbReference>